<name>A0A0F9THW5_9ZZZZ</name>
<comment type="caution">
    <text evidence="2">The sequence shown here is derived from an EMBL/GenBank/DDBJ whole genome shotgun (WGS) entry which is preliminary data.</text>
</comment>
<accession>A0A0F9THW5</accession>
<feature type="compositionally biased region" description="Basic and acidic residues" evidence="1">
    <location>
        <begin position="1"/>
        <end position="16"/>
    </location>
</feature>
<organism evidence="2">
    <name type="scientific">marine sediment metagenome</name>
    <dbReference type="NCBI Taxonomy" id="412755"/>
    <lineage>
        <taxon>unclassified sequences</taxon>
        <taxon>metagenomes</taxon>
        <taxon>ecological metagenomes</taxon>
    </lineage>
</organism>
<dbReference type="AlphaFoldDB" id="A0A0F9THW5"/>
<reference evidence="2" key="1">
    <citation type="journal article" date="2015" name="Nature">
        <title>Complex archaea that bridge the gap between prokaryotes and eukaryotes.</title>
        <authorList>
            <person name="Spang A."/>
            <person name="Saw J.H."/>
            <person name="Jorgensen S.L."/>
            <person name="Zaremba-Niedzwiedzka K."/>
            <person name="Martijn J."/>
            <person name="Lind A.E."/>
            <person name="van Eijk R."/>
            <person name="Schleper C."/>
            <person name="Guy L."/>
            <person name="Ettema T.J."/>
        </authorList>
    </citation>
    <scope>NUCLEOTIDE SEQUENCE</scope>
</reference>
<sequence length="176" mass="19448">MYKDKDKQKEANAERQRRYKAKQKALLNEGVTYENGGVTVPDKLGPNDKAHRQRTQLVKPGHCWCCGNEIEPILVCCGPCAWSGRAKAKRAGAAPPRIGDEPELHPSIVAGINRLTTNPDGTVDEQARTTRMANAMHYEQVCPGRPYTGVGISTDDTLSAEPDTGYQQDYEIRAHE</sequence>
<evidence type="ECO:0000313" key="2">
    <source>
        <dbReference type="EMBL" id="KKN78824.1"/>
    </source>
</evidence>
<protein>
    <submittedName>
        <fullName evidence="2">Uncharacterized protein</fullName>
    </submittedName>
</protein>
<feature type="region of interest" description="Disordered" evidence="1">
    <location>
        <begin position="1"/>
        <end position="20"/>
    </location>
</feature>
<gene>
    <name evidence="2" type="ORF">LCGC14_0345960</name>
</gene>
<evidence type="ECO:0000256" key="1">
    <source>
        <dbReference type="SAM" id="MobiDB-lite"/>
    </source>
</evidence>
<dbReference type="EMBL" id="LAZR01000256">
    <property type="protein sequence ID" value="KKN78824.1"/>
    <property type="molecule type" value="Genomic_DNA"/>
</dbReference>
<proteinExistence type="predicted"/>
<feature type="region of interest" description="Disordered" evidence="1">
    <location>
        <begin position="154"/>
        <end position="176"/>
    </location>
</feature>